<dbReference type="RefSeq" id="WP_148774162.1">
    <property type="nucleotide sequence ID" value="NZ_VSSS01000032.1"/>
</dbReference>
<proteinExistence type="inferred from homology"/>
<name>A0A5D3KAJ8_9BRAD</name>
<dbReference type="GO" id="GO:0003700">
    <property type="term" value="F:DNA-binding transcription factor activity"/>
    <property type="evidence" value="ECO:0007669"/>
    <property type="project" value="InterPro"/>
</dbReference>
<feature type="domain" description="HTH lysR-type" evidence="6">
    <location>
        <begin position="2"/>
        <end position="59"/>
    </location>
</feature>
<dbReference type="InterPro" id="IPR000847">
    <property type="entry name" value="LysR_HTH_N"/>
</dbReference>
<dbReference type="Proteomes" id="UP000324758">
    <property type="component" value="Unassembled WGS sequence"/>
</dbReference>
<dbReference type="EMBL" id="VSSS01000032">
    <property type="protein sequence ID" value="TYL93401.1"/>
    <property type="molecule type" value="Genomic_DNA"/>
</dbReference>
<gene>
    <name evidence="7" type="ORF">FXB40_21455</name>
</gene>
<evidence type="ECO:0000313" key="8">
    <source>
        <dbReference type="Proteomes" id="UP000324758"/>
    </source>
</evidence>
<evidence type="ECO:0000256" key="1">
    <source>
        <dbReference type="ARBA" id="ARBA00003502"/>
    </source>
</evidence>
<dbReference type="PRINTS" id="PR00039">
    <property type="entry name" value="HTHLYSR"/>
</dbReference>
<comment type="caution">
    <text evidence="7">The sequence shown here is derived from an EMBL/GenBank/DDBJ whole genome shotgun (WGS) entry which is preliminary data.</text>
</comment>
<evidence type="ECO:0000256" key="4">
    <source>
        <dbReference type="ARBA" id="ARBA00023125"/>
    </source>
</evidence>
<evidence type="ECO:0000256" key="5">
    <source>
        <dbReference type="ARBA" id="ARBA00023163"/>
    </source>
</evidence>
<dbReference type="Pfam" id="PF03466">
    <property type="entry name" value="LysR_substrate"/>
    <property type="match status" value="1"/>
</dbReference>
<dbReference type="AlphaFoldDB" id="A0A5D3KAJ8"/>
<dbReference type="Gene3D" id="1.10.10.10">
    <property type="entry name" value="Winged helix-like DNA-binding domain superfamily/Winged helix DNA-binding domain"/>
    <property type="match status" value="1"/>
</dbReference>
<keyword evidence="4" id="KW-0238">DNA-binding</keyword>
<evidence type="ECO:0000256" key="2">
    <source>
        <dbReference type="ARBA" id="ARBA00009437"/>
    </source>
</evidence>
<keyword evidence="8" id="KW-1185">Reference proteome</keyword>
<sequence length="286" mass="30845">MLDFELLRAFVTVADCGGFHRAAEQLHLTQSTVSQQIKRLEQETKRPLFRRTTRSVALTDDGEMLLGDARRLLQLEEAARHRLTTPRLSGMVRLGVVEEIAGGSLPSALGRFAALHPGVKLEVQIGVSAELIAQLDAGRLDVVFAKRPLGTSRGRLVWREPLVWVAAESFDLVPGATLPLALYREKSVSREAALAALDRSDLIWDIIYTSPSLTGVRAASLAGLAITPLPVSAVVTGLRVLGLEEGLPRLPDLEFAIYERARPETAAAALAAALLALGQSPARPTI</sequence>
<evidence type="ECO:0000256" key="3">
    <source>
        <dbReference type="ARBA" id="ARBA00023015"/>
    </source>
</evidence>
<keyword evidence="3" id="KW-0805">Transcription regulation</keyword>
<evidence type="ECO:0000259" key="6">
    <source>
        <dbReference type="PROSITE" id="PS50931"/>
    </source>
</evidence>
<evidence type="ECO:0000313" key="7">
    <source>
        <dbReference type="EMBL" id="TYL93401.1"/>
    </source>
</evidence>
<keyword evidence="5" id="KW-0804">Transcription</keyword>
<dbReference type="PANTHER" id="PTHR30579">
    <property type="entry name" value="TRANSCRIPTIONAL REGULATOR"/>
    <property type="match status" value="1"/>
</dbReference>
<organism evidence="7 8">
    <name type="scientific">Bradyrhizobium rifense</name>
    <dbReference type="NCBI Taxonomy" id="515499"/>
    <lineage>
        <taxon>Bacteria</taxon>
        <taxon>Pseudomonadati</taxon>
        <taxon>Pseudomonadota</taxon>
        <taxon>Alphaproteobacteria</taxon>
        <taxon>Hyphomicrobiales</taxon>
        <taxon>Nitrobacteraceae</taxon>
        <taxon>Bradyrhizobium</taxon>
    </lineage>
</organism>
<dbReference type="SUPFAM" id="SSF46785">
    <property type="entry name" value="Winged helix' DNA-binding domain"/>
    <property type="match status" value="1"/>
</dbReference>
<dbReference type="InterPro" id="IPR050176">
    <property type="entry name" value="LTTR"/>
</dbReference>
<protein>
    <submittedName>
        <fullName evidence="7">LysR family transcriptional regulator</fullName>
    </submittedName>
</protein>
<dbReference type="InterPro" id="IPR036390">
    <property type="entry name" value="WH_DNA-bd_sf"/>
</dbReference>
<dbReference type="OrthoDB" id="9789529at2"/>
<dbReference type="SUPFAM" id="SSF53850">
    <property type="entry name" value="Periplasmic binding protein-like II"/>
    <property type="match status" value="1"/>
</dbReference>
<dbReference type="Pfam" id="PF00126">
    <property type="entry name" value="HTH_1"/>
    <property type="match status" value="1"/>
</dbReference>
<dbReference type="Gene3D" id="3.40.190.10">
    <property type="entry name" value="Periplasmic binding protein-like II"/>
    <property type="match status" value="2"/>
</dbReference>
<comment type="function">
    <text evidence="1">NodD regulates the expression of the nodABCFE genes which encode other nodulation proteins. NodD is also a negative regulator of its own expression. Binds flavonoids as inducers.</text>
</comment>
<accession>A0A5D3KAJ8</accession>
<dbReference type="InterPro" id="IPR005119">
    <property type="entry name" value="LysR_subst-bd"/>
</dbReference>
<dbReference type="GO" id="GO:0003677">
    <property type="term" value="F:DNA binding"/>
    <property type="evidence" value="ECO:0007669"/>
    <property type="project" value="UniProtKB-KW"/>
</dbReference>
<dbReference type="PROSITE" id="PS50931">
    <property type="entry name" value="HTH_LYSR"/>
    <property type="match status" value="1"/>
</dbReference>
<dbReference type="PANTHER" id="PTHR30579:SF7">
    <property type="entry name" value="HTH-TYPE TRANSCRIPTIONAL REGULATOR LRHA-RELATED"/>
    <property type="match status" value="1"/>
</dbReference>
<dbReference type="FunFam" id="1.10.10.10:FF:000001">
    <property type="entry name" value="LysR family transcriptional regulator"/>
    <property type="match status" value="1"/>
</dbReference>
<comment type="similarity">
    <text evidence="2">Belongs to the LysR transcriptional regulatory family.</text>
</comment>
<reference evidence="7 8" key="1">
    <citation type="submission" date="2019-08" db="EMBL/GenBank/DDBJ databases">
        <title>Bradyrhizobium hipponensis sp. nov., a rhizobium isolated from a Lupinus angustifolius root nodule in Tunisia.</title>
        <authorList>
            <person name="Off K."/>
            <person name="Rejili M."/>
            <person name="Mars M."/>
            <person name="Brachmann A."/>
            <person name="Marin M."/>
        </authorList>
    </citation>
    <scope>NUCLEOTIDE SEQUENCE [LARGE SCALE GENOMIC DNA]</scope>
    <source>
        <strain evidence="7 8">CTAW71</strain>
    </source>
</reference>
<dbReference type="InterPro" id="IPR036388">
    <property type="entry name" value="WH-like_DNA-bd_sf"/>
</dbReference>